<sequence length="112" mass="11495">MAAPATQNLTITRGDTETVTVNVTTDGSTPVNITGRTYTAQMRTSQDISAIAASFTCTVTDGAGGVVTCVLSATNCATLDPGFLYWDLQENASGTISTILAGTVTVLADVTR</sequence>
<dbReference type="Gene3D" id="2.60.40.3350">
    <property type="match status" value="1"/>
</dbReference>
<organism evidence="1">
    <name type="scientific">uncultured Caudovirales phage</name>
    <dbReference type="NCBI Taxonomy" id="2100421"/>
    <lineage>
        <taxon>Viruses</taxon>
        <taxon>Duplodnaviria</taxon>
        <taxon>Heunggongvirae</taxon>
        <taxon>Uroviricota</taxon>
        <taxon>Caudoviricetes</taxon>
        <taxon>Peduoviridae</taxon>
        <taxon>Maltschvirus</taxon>
        <taxon>Maltschvirus maltsch</taxon>
    </lineage>
</organism>
<reference evidence="1" key="1">
    <citation type="submission" date="2020-04" db="EMBL/GenBank/DDBJ databases">
        <authorList>
            <person name="Chiriac C."/>
            <person name="Salcher M."/>
            <person name="Ghai R."/>
            <person name="Kavagutti S V."/>
        </authorList>
    </citation>
    <scope>NUCLEOTIDE SEQUENCE</scope>
</reference>
<dbReference type="EMBL" id="LR796641">
    <property type="protein sequence ID" value="CAB4155773.1"/>
    <property type="molecule type" value="Genomic_DNA"/>
</dbReference>
<name>A0A6J5NA30_9CAUD</name>
<evidence type="ECO:0000313" key="1">
    <source>
        <dbReference type="EMBL" id="CAB4155773.1"/>
    </source>
</evidence>
<proteinExistence type="predicted"/>
<gene>
    <name evidence="1" type="ORF">UFOVP668_17</name>
</gene>
<accession>A0A6J5NA30</accession>
<protein>
    <submittedName>
        <fullName evidence="1">Uncharacterized protein</fullName>
    </submittedName>
</protein>